<dbReference type="AlphaFoldDB" id="A0A158KCS0"/>
<dbReference type="InterPro" id="IPR020841">
    <property type="entry name" value="PKS_Beta-ketoAc_synthase_dom"/>
</dbReference>
<dbReference type="EMBL" id="FCON02000077">
    <property type="protein sequence ID" value="SAL78340.1"/>
    <property type="molecule type" value="Genomic_DNA"/>
</dbReference>
<evidence type="ECO:0000259" key="4">
    <source>
        <dbReference type="PROSITE" id="PS52004"/>
    </source>
</evidence>
<keyword evidence="6" id="KW-1185">Reference proteome</keyword>
<feature type="domain" description="Ketosynthase family 3 (KS3)" evidence="4">
    <location>
        <begin position="1"/>
        <end position="397"/>
    </location>
</feature>
<keyword evidence="2 3" id="KW-0808">Transferase</keyword>
<dbReference type="GO" id="GO:0005829">
    <property type="term" value="C:cytosol"/>
    <property type="evidence" value="ECO:0007669"/>
    <property type="project" value="TreeGrafter"/>
</dbReference>
<evidence type="ECO:0000313" key="6">
    <source>
        <dbReference type="Proteomes" id="UP000054770"/>
    </source>
</evidence>
<dbReference type="InterPro" id="IPR016039">
    <property type="entry name" value="Thiolase-like"/>
</dbReference>
<evidence type="ECO:0000256" key="3">
    <source>
        <dbReference type="RuleBase" id="RU003694"/>
    </source>
</evidence>
<comment type="caution">
    <text evidence="5">The sequence shown here is derived from an EMBL/GenBank/DDBJ whole genome shotgun (WGS) entry which is preliminary data.</text>
</comment>
<protein>
    <submittedName>
        <fullName evidence="5">3-oxoacyl-ACP synthase</fullName>
    </submittedName>
</protein>
<dbReference type="NCBIfam" id="NF006618">
    <property type="entry name" value="PRK09185.1"/>
    <property type="match status" value="1"/>
</dbReference>
<dbReference type="InterPro" id="IPR014030">
    <property type="entry name" value="Ketoacyl_synth_N"/>
</dbReference>
<dbReference type="SMART" id="SM00825">
    <property type="entry name" value="PKS_KS"/>
    <property type="match status" value="1"/>
</dbReference>
<dbReference type="InterPro" id="IPR018201">
    <property type="entry name" value="Ketoacyl_synth_AS"/>
</dbReference>
<proteinExistence type="inferred from homology"/>
<comment type="similarity">
    <text evidence="1 3">Belongs to the thiolase-like superfamily. Beta-ketoacyl-ACP synthases family.</text>
</comment>
<evidence type="ECO:0000256" key="1">
    <source>
        <dbReference type="ARBA" id="ARBA00008467"/>
    </source>
</evidence>
<evidence type="ECO:0000256" key="2">
    <source>
        <dbReference type="ARBA" id="ARBA00022679"/>
    </source>
</evidence>
<dbReference type="PROSITE" id="PS00606">
    <property type="entry name" value="KS3_1"/>
    <property type="match status" value="1"/>
</dbReference>
<accession>A0A158KCS0</accession>
<reference evidence="5" key="1">
    <citation type="submission" date="2016-01" db="EMBL/GenBank/DDBJ databases">
        <authorList>
            <person name="Peeters C."/>
        </authorList>
    </citation>
    <scope>NUCLEOTIDE SEQUENCE [LARGE SCALE GENOMIC DNA]</scope>
    <source>
        <strain evidence="5">LMG 22940</strain>
    </source>
</reference>
<dbReference type="GO" id="GO:0004315">
    <property type="term" value="F:3-oxoacyl-[acyl-carrier-protein] synthase activity"/>
    <property type="evidence" value="ECO:0007669"/>
    <property type="project" value="InterPro"/>
</dbReference>
<name>A0A158KCS0_9BURK</name>
<organism evidence="5 6">
    <name type="scientific">Caballeronia choica</name>
    <dbReference type="NCBI Taxonomy" id="326476"/>
    <lineage>
        <taxon>Bacteria</taxon>
        <taxon>Pseudomonadati</taxon>
        <taxon>Pseudomonadota</taxon>
        <taxon>Betaproteobacteria</taxon>
        <taxon>Burkholderiales</taxon>
        <taxon>Burkholderiaceae</taxon>
        <taxon>Caballeronia</taxon>
    </lineage>
</organism>
<dbReference type="PANTHER" id="PTHR11712">
    <property type="entry name" value="POLYKETIDE SYNTHASE-RELATED"/>
    <property type="match status" value="1"/>
</dbReference>
<gene>
    <name evidence="5" type="ORF">AWB68_05400</name>
</gene>
<dbReference type="OrthoDB" id="9808669at2"/>
<dbReference type="Pfam" id="PF00109">
    <property type="entry name" value="ketoacyl-synt"/>
    <property type="match status" value="1"/>
</dbReference>
<dbReference type="Gene3D" id="3.40.47.10">
    <property type="match status" value="1"/>
</dbReference>
<dbReference type="Pfam" id="PF02801">
    <property type="entry name" value="Ketoacyl-synt_C"/>
    <property type="match status" value="1"/>
</dbReference>
<dbReference type="PANTHER" id="PTHR11712:SF320">
    <property type="entry name" value="BETA-KETOACYL SYNTHASE"/>
    <property type="match status" value="1"/>
</dbReference>
<dbReference type="InterPro" id="IPR000794">
    <property type="entry name" value="Beta-ketoacyl_synthase"/>
</dbReference>
<dbReference type="InterPro" id="IPR014031">
    <property type="entry name" value="Ketoacyl_synth_C"/>
</dbReference>
<dbReference type="Proteomes" id="UP000054770">
    <property type="component" value="Unassembled WGS sequence"/>
</dbReference>
<sequence>MTLPRVFLHALGMLNALGDDVGTIVKALAAASAPGMGTLPARDARGAEMFAGRVSAPLDVAPPTALTAFDCRNNRLLLAALAQIAPAIDDVRERFGAHRVGVVLGTSTSGIAAAEAALAHRARTGAMPASFDYRQMEIGTAAPFAAAALGLTGPAYTISTACTSSAKAFASARRLLQFHLCDAVVVGGVDSLCELTLEGFASLESTSPVRANPMSRNRSGINVGEGAAVFLMSREESPVFVAGTGESSDAYHISSPDPQGVGAERALRAALADARIDAQAIGYVNLHATATRKNDEMEAHLMARVFPDGVAASGTKPLTGHLLGAAGATELGFAWLALAGEGVALPRHLWDGEADSALPRLDLVESERYLRAAVGARNAMSNSFAFGGSNASLILGA</sequence>
<dbReference type="RefSeq" id="WP_087647437.1">
    <property type="nucleotide sequence ID" value="NZ_FCON02000077.1"/>
</dbReference>
<evidence type="ECO:0000313" key="5">
    <source>
        <dbReference type="EMBL" id="SAL78340.1"/>
    </source>
</evidence>
<dbReference type="SUPFAM" id="SSF53901">
    <property type="entry name" value="Thiolase-like"/>
    <property type="match status" value="2"/>
</dbReference>
<dbReference type="PROSITE" id="PS52004">
    <property type="entry name" value="KS3_2"/>
    <property type="match status" value="1"/>
</dbReference>
<dbReference type="GO" id="GO:0006633">
    <property type="term" value="P:fatty acid biosynthetic process"/>
    <property type="evidence" value="ECO:0007669"/>
    <property type="project" value="InterPro"/>
</dbReference>